<dbReference type="PANTHER" id="PTHR10625">
    <property type="entry name" value="HISTONE DEACETYLASE HDAC1-RELATED"/>
    <property type="match status" value="1"/>
</dbReference>
<evidence type="ECO:0000259" key="2">
    <source>
        <dbReference type="Pfam" id="PF00850"/>
    </source>
</evidence>
<dbReference type="Proteomes" id="UP000887566">
    <property type="component" value="Unplaced"/>
</dbReference>
<organism evidence="3 4">
    <name type="scientific">Plectus sambesii</name>
    <dbReference type="NCBI Taxonomy" id="2011161"/>
    <lineage>
        <taxon>Eukaryota</taxon>
        <taxon>Metazoa</taxon>
        <taxon>Ecdysozoa</taxon>
        <taxon>Nematoda</taxon>
        <taxon>Chromadorea</taxon>
        <taxon>Plectida</taxon>
        <taxon>Plectina</taxon>
        <taxon>Plectoidea</taxon>
        <taxon>Plectidae</taxon>
        <taxon>Plectus</taxon>
    </lineage>
</organism>
<dbReference type="InterPro" id="IPR000286">
    <property type="entry name" value="HDACs"/>
</dbReference>
<reference evidence="4" key="1">
    <citation type="submission" date="2022-11" db="UniProtKB">
        <authorList>
            <consortium name="WormBaseParasite"/>
        </authorList>
    </citation>
    <scope>IDENTIFICATION</scope>
</reference>
<dbReference type="GO" id="GO:0141221">
    <property type="term" value="F:histone deacetylase activity, hydrolytic mechanism"/>
    <property type="evidence" value="ECO:0007669"/>
    <property type="project" value="UniProtKB-EC"/>
</dbReference>
<name>A0A914XAH6_9BILA</name>
<dbReference type="AlphaFoldDB" id="A0A914XAH6"/>
<keyword evidence="3" id="KW-1185">Reference proteome</keyword>
<dbReference type="PRINTS" id="PR01270">
    <property type="entry name" value="HDASUPER"/>
</dbReference>
<dbReference type="InterPro" id="IPR023696">
    <property type="entry name" value="Ureohydrolase_dom_sf"/>
</dbReference>
<protein>
    <submittedName>
        <fullName evidence="4">Histone deacetylase domain-containing protein</fullName>
    </submittedName>
</protein>
<dbReference type="GO" id="GO:0000118">
    <property type="term" value="C:histone deacetylase complex"/>
    <property type="evidence" value="ECO:0007669"/>
    <property type="project" value="TreeGrafter"/>
</dbReference>
<proteinExistence type="predicted"/>
<dbReference type="Gene3D" id="3.40.800.20">
    <property type="entry name" value="Histone deacetylase domain"/>
    <property type="match status" value="2"/>
</dbReference>
<accession>A0A914XAH6</accession>
<comment type="catalytic activity">
    <reaction evidence="1">
        <text>N(6)-acetyl-L-lysyl-[histone] + H2O = L-lysyl-[histone] + acetate</text>
        <dbReference type="Rhea" id="RHEA:58196"/>
        <dbReference type="Rhea" id="RHEA-COMP:9845"/>
        <dbReference type="Rhea" id="RHEA-COMP:11338"/>
        <dbReference type="ChEBI" id="CHEBI:15377"/>
        <dbReference type="ChEBI" id="CHEBI:29969"/>
        <dbReference type="ChEBI" id="CHEBI:30089"/>
        <dbReference type="ChEBI" id="CHEBI:61930"/>
        <dbReference type="EC" id="3.5.1.98"/>
    </reaction>
</comment>
<dbReference type="WBParaSite" id="PSAMB.scaffold710size43087.g8166.t1">
    <property type="protein sequence ID" value="PSAMB.scaffold710size43087.g8166.t1"/>
    <property type="gene ID" value="PSAMB.scaffold710size43087.g8166"/>
</dbReference>
<evidence type="ECO:0000313" key="3">
    <source>
        <dbReference type="Proteomes" id="UP000887566"/>
    </source>
</evidence>
<sequence>MSQSRRSRSKEAPRRRETLGTAIACNLEDAAGHTSPASADHPESQERLKCIVDHLKAVGLWDKCQFLDMPPAVDEGDLQQTHDKEYIASMAATERQSQDDLNQLASSFDSVYLCQGSYRASTSAVTCTRHLAESIVENKMRNGFALVRPPGHHAQKAHANGYCVFNSAASAAEAAFNFGAERILIVDFDVHHGQGTQQIFYEDERILYFSIHRYENGAYWPHLRESNFDFIGEGRGSGFNVNVPLNEVGCDNADYSAVFWSVLWPIANEFNPDLVIISAGFDACIGDPLGGMAVTPAFFGHMVYHLSDFAQGKIMLALEGGYNRNMLPVCVENCVRVLLGEQPTQIPPIGAAKESTIASILNVISVLRKYWRCFDFYSTASAKCKWDRHDTVVEYSPKLSTPTGPIDQRTLLCPEKLVPSPLEKERTTALAYDPLMTRHHNETEHHVECPERITSIYEQLNEGGLVEQCVKLEGRLATEAELELVHDRPHVRRMKRTATLSAAERRREEDNFNSIYFSPDSFDCALRSCGGVLQVNSLLSSSEFSCLVGL</sequence>
<feature type="domain" description="Histone deacetylase" evidence="2">
    <location>
        <begin position="446"/>
        <end position="542"/>
    </location>
</feature>
<dbReference type="GO" id="GO:0040029">
    <property type="term" value="P:epigenetic regulation of gene expression"/>
    <property type="evidence" value="ECO:0007669"/>
    <property type="project" value="TreeGrafter"/>
</dbReference>
<evidence type="ECO:0000256" key="1">
    <source>
        <dbReference type="ARBA" id="ARBA00048287"/>
    </source>
</evidence>
<dbReference type="Pfam" id="PF00850">
    <property type="entry name" value="Hist_deacetyl"/>
    <property type="match status" value="2"/>
</dbReference>
<dbReference type="InterPro" id="IPR023801">
    <property type="entry name" value="His_deacetylse_dom"/>
</dbReference>
<dbReference type="SUPFAM" id="SSF52768">
    <property type="entry name" value="Arginase/deacetylase"/>
    <property type="match status" value="2"/>
</dbReference>
<feature type="domain" description="Histone deacetylase" evidence="2">
    <location>
        <begin position="41"/>
        <end position="338"/>
    </location>
</feature>
<dbReference type="PANTHER" id="PTHR10625:SF38">
    <property type="entry name" value="HISTONE DEACETYLASE 6, ISOFORM G"/>
    <property type="match status" value="1"/>
</dbReference>
<evidence type="ECO:0000313" key="4">
    <source>
        <dbReference type="WBParaSite" id="PSAMB.scaffold710size43087.g8166.t1"/>
    </source>
</evidence>
<dbReference type="InterPro" id="IPR037138">
    <property type="entry name" value="His_deacetylse_dom_sf"/>
</dbReference>